<dbReference type="SUPFAM" id="SSF52540">
    <property type="entry name" value="P-loop containing nucleoside triphosphate hydrolases"/>
    <property type="match status" value="1"/>
</dbReference>
<feature type="domain" description="DH" evidence="3">
    <location>
        <begin position="131"/>
        <end position="307"/>
    </location>
</feature>
<dbReference type="GO" id="GO:0005085">
    <property type="term" value="F:guanyl-nucleotide exchange factor activity"/>
    <property type="evidence" value="ECO:0007669"/>
    <property type="project" value="InterPro"/>
</dbReference>
<dbReference type="Pfam" id="PF00071">
    <property type="entry name" value="Ras"/>
    <property type="match status" value="1"/>
</dbReference>
<dbReference type="Proteomes" id="UP000290572">
    <property type="component" value="Unassembled WGS sequence"/>
</dbReference>
<dbReference type="GO" id="GO:0003924">
    <property type="term" value="F:GTPase activity"/>
    <property type="evidence" value="ECO:0007669"/>
    <property type="project" value="InterPro"/>
</dbReference>
<organism evidence="4 5">
    <name type="scientific">Labeo rohita</name>
    <name type="common">Indian major carp</name>
    <name type="synonym">Cyprinus rohita</name>
    <dbReference type="NCBI Taxonomy" id="84645"/>
    <lineage>
        <taxon>Eukaryota</taxon>
        <taxon>Metazoa</taxon>
        <taxon>Chordata</taxon>
        <taxon>Craniata</taxon>
        <taxon>Vertebrata</taxon>
        <taxon>Euteleostomi</taxon>
        <taxon>Actinopterygii</taxon>
        <taxon>Neopterygii</taxon>
        <taxon>Teleostei</taxon>
        <taxon>Ostariophysi</taxon>
        <taxon>Cypriniformes</taxon>
        <taxon>Cyprinidae</taxon>
        <taxon>Labeoninae</taxon>
        <taxon>Labeonini</taxon>
        <taxon>Labeo</taxon>
    </lineage>
</organism>
<dbReference type="SMART" id="SM00325">
    <property type="entry name" value="RhoGEF"/>
    <property type="match status" value="1"/>
</dbReference>
<sequence length="726" mass="82523">MKFCEEQGSIKSPLATVKKDPLSAVSLTVHASIAWRQNGPNLHRTIRAITVSGNIWKFSSSTPHPCGSSGKQICGLANADDVALLYVQVLPNTFIFRYKSVCKENQGGDTDLESAPSTDLFSLCLKGARREVTLSYFVEILKAKGTLRQDIRESIFSSIKSIHLINQTLLGHLEMGRFGIGFEEFCAHLQLYNTYVDNIQTAKKVLMVQLKKSKAFRRFKKLQESRPEFKQQKLEDLLTLPLQRIQQYKHFLRDLTENTGPDNPEFQQLSKFDYVSIQFLPLFHAMCPFGAEAVNAVSEVAQRIQDNARSHENHLQLSRVQKQLKGRKTRILTPGRWYIREGWLKTVPPKGTEAKPKMFYLFSDILLQAKQCSPIHPTNGNKFACQRIYPLKECTVDKVFGHTKSQGGLISLTFARAKLLLMSDDQGDINDWYRSICLAIGQLKSKKTVVHRRDELRRKPIRSDPDSQNTPELQQTRGLKRTMMLDEEVLEHREGQSSSSIPSTGENGHSATKRLKPNEAPAARYPTMHRRSIKELKVCETTQHYYTKAVALMGAVPKCIYRKRMSIDGRQLNLELYDPCSQPSEGKSTLNEQIHWADGFVVVYDISDRSSFLTAKAMVHLIRELHLGGSKRDTDSVIFLVGNKQDLCHMREVDREEGQKLASEGRCQFYELSAAEHYQEVVLMFSKIVRNASLGGKAKERRRRPSGSKSMAKLINNVFGKRRKSV</sequence>
<dbReference type="PANTHER" id="PTHR47056">
    <property type="entry name" value="RHO GUANINE NUCLEOTIDE EXCHANGE FACTOR 39"/>
    <property type="match status" value="1"/>
</dbReference>
<name>A0A498MET3_LABRO</name>
<protein>
    <submittedName>
        <fullName evidence="4">Rho guanine nucleotide exchange factor 39-like isoform X1</fullName>
    </submittedName>
</protein>
<dbReference type="EMBL" id="QBIY01012660">
    <property type="protein sequence ID" value="RXN19719.1"/>
    <property type="molecule type" value="Genomic_DNA"/>
</dbReference>
<dbReference type="InterPro" id="IPR001849">
    <property type="entry name" value="PH_domain"/>
</dbReference>
<keyword evidence="5" id="KW-1185">Reference proteome</keyword>
<evidence type="ECO:0000313" key="5">
    <source>
        <dbReference type="Proteomes" id="UP000290572"/>
    </source>
</evidence>
<evidence type="ECO:0000256" key="2">
    <source>
        <dbReference type="SAM" id="MobiDB-lite"/>
    </source>
</evidence>
<dbReference type="SMART" id="SM00173">
    <property type="entry name" value="RAS"/>
    <property type="match status" value="1"/>
</dbReference>
<dbReference type="AlphaFoldDB" id="A0A498MET3"/>
<keyword evidence="1" id="KW-0547">Nucleotide-binding</keyword>
<feature type="compositionally biased region" description="Polar residues" evidence="2">
    <location>
        <begin position="496"/>
        <end position="510"/>
    </location>
</feature>
<dbReference type="PROSITE" id="PS51421">
    <property type="entry name" value="RAS"/>
    <property type="match status" value="1"/>
</dbReference>
<comment type="caution">
    <text evidence="4">The sequence shown here is derived from an EMBL/GenBank/DDBJ whole genome shotgun (WGS) entry which is preliminary data.</text>
</comment>
<dbReference type="Gene3D" id="2.30.29.30">
    <property type="entry name" value="Pleckstrin-homology domain (PH domain)/Phosphotyrosine-binding domain (PTB)"/>
    <property type="match status" value="1"/>
</dbReference>
<evidence type="ECO:0000259" key="3">
    <source>
        <dbReference type="PROSITE" id="PS50010"/>
    </source>
</evidence>
<dbReference type="STRING" id="84645.A0A498MET3"/>
<feature type="region of interest" description="Disordered" evidence="2">
    <location>
        <begin position="451"/>
        <end position="480"/>
    </location>
</feature>
<evidence type="ECO:0000256" key="1">
    <source>
        <dbReference type="ARBA" id="ARBA00022741"/>
    </source>
</evidence>
<dbReference type="PANTHER" id="PTHR47056:SF1">
    <property type="entry name" value="RHO GUANINE NUCLEOTIDE EXCHANGE FACTOR 39"/>
    <property type="match status" value="1"/>
</dbReference>
<reference evidence="4 5" key="1">
    <citation type="submission" date="2018-03" db="EMBL/GenBank/DDBJ databases">
        <title>Draft genome sequence of Rohu Carp (Labeo rohita).</title>
        <authorList>
            <person name="Das P."/>
            <person name="Kushwaha B."/>
            <person name="Joshi C.G."/>
            <person name="Kumar D."/>
            <person name="Nagpure N.S."/>
            <person name="Sahoo L."/>
            <person name="Das S.P."/>
            <person name="Bit A."/>
            <person name="Patnaik S."/>
            <person name="Meher P.K."/>
            <person name="Jayasankar P."/>
            <person name="Koringa P.G."/>
            <person name="Patel N.V."/>
            <person name="Hinsu A.T."/>
            <person name="Kumar R."/>
            <person name="Pandey M."/>
            <person name="Agarwal S."/>
            <person name="Srivastava S."/>
            <person name="Singh M."/>
            <person name="Iquebal M.A."/>
            <person name="Jaiswal S."/>
            <person name="Angadi U.B."/>
            <person name="Kumar N."/>
            <person name="Raza M."/>
            <person name="Shah T.M."/>
            <person name="Rai A."/>
            <person name="Jena J.K."/>
        </authorList>
    </citation>
    <scope>NUCLEOTIDE SEQUENCE [LARGE SCALE GENOMIC DNA]</scope>
    <source>
        <strain evidence="4">DASCIFA01</strain>
        <tissue evidence="4">Testis</tissue>
    </source>
</reference>
<dbReference type="InterPro" id="IPR035899">
    <property type="entry name" value="DBL_dom_sf"/>
</dbReference>
<dbReference type="InterPro" id="IPR011993">
    <property type="entry name" value="PH-like_dom_sf"/>
</dbReference>
<feature type="region of interest" description="Disordered" evidence="2">
    <location>
        <begin position="492"/>
        <end position="521"/>
    </location>
</feature>
<dbReference type="GO" id="GO:0005525">
    <property type="term" value="F:GTP binding"/>
    <property type="evidence" value="ECO:0007669"/>
    <property type="project" value="InterPro"/>
</dbReference>
<dbReference type="GO" id="GO:0030335">
    <property type="term" value="P:positive regulation of cell migration"/>
    <property type="evidence" value="ECO:0007669"/>
    <property type="project" value="TreeGrafter"/>
</dbReference>
<dbReference type="Gene3D" id="3.40.50.300">
    <property type="entry name" value="P-loop containing nucleotide triphosphate hydrolases"/>
    <property type="match status" value="1"/>
</dbReference>
<dbReference type="SMART" id="SM00233">
    <property type="entry name" value="PH"/>
    <property type="match status" value="1"/>
</dbReference>
<dbReference type="InterPro" id="IPR000219">
    <property type="entry name" value="DH_dom"/>
</dbReference>
<dbReference type="InterPro" id="IPR027417">
    <property type="entry name" value="P-loop_NTPase"/>
</dbReference>
<accession>A0A498MET3</accession>
<dbReference type="Gene3D" id="1.20.900.10">
    <property type="entry name" value="Dbl homology (DH) domain"/>
    <property type="match status" value="1"/>
</dbReference>
<dbReference type="Pfam" id="PF00621">
    <property type="entry name" value="RhoGEF"/>
    <property type="match status" value="1"/>
</dbReference>
<dbReference type="GO" id="GO:0005886">
    <property type="term" value="C:plasma membrane"/>
    <property type="evidence" value="ECO:0007669"/>
    <property type="project" value="TreeGrafter"/>
</dbReference>
<feature type="compositionally biased region" description="Polar residues" evidence="2">
    <location>
        <begin position="466"/>
        <end position="477"/>
    </location>
</feature>
<dbReference type="InterPro" id="IPR042987">
    <property type="entry name" value="ARHGEF39"/>
</dbReference>
<proteinExistence type="predicted"/>
<gene>
    <name evidence="4" type="ORF">ROHU_025592</name>
</gene>
<dbReference type="SUPFAM" id="SSF48065">
    <property type="entry name" value="DBL homology domain (DH-domain)"/>
    <property type="match status" value="1"/>
</dbReference>
<dbReference type="InterPro" id="IPR001806">
    <property type="entry name" value="Small_GTPase"/>
</dbReference>
<evidence type="ECO:0000313" key="4">
    <source>
        <dbReference type="EMBL" id="RXN19719.1"/>
    </source>
</evidence>
<dbReference type="SUPFAM" id="SSF50729">
    <property type="entry name" value="PH domain-like"/>
    <property type="match status" value="1"/>
</dbReference>
<feature type="compositionally biased region" description="Basic and acidic residues" evidence="2">
    <location>
        <begin position="451"/>
        <end position="465"/>
    </location>
</feature>
<dbReference type="SMART" id="SM00175">
    <property type="entry name" value="RAB"/>
    <property type="match status" value="1"/>
</dbReference>
<dbReference type="PROSITE" id="PS50010">
    <property type="entry name" value="DH_2"/>
    <property type="match status" value="1"/>
</dbReference>
<dbReference type="PROSITE" id="PS51419">
    <property type="entry name" value="RAB"/>
    <property type="match status" value="1"/>
</dbReference>